<feature type="compositionally biased region" description="Polar residues" evidence="1">
    <location>
        <begin position="247"/>
        <end position="261"/>
    </location>
</feature>
<feature type="compositionally biased region" description="Pro residues" evidence="1">
    <location>
        <begin position="128"/>
        <end position="144"/>
    </location>
</feature>
<dbReference type="RefSeq" id="WP_182947976.1">
    <property type="nucleotide sequence ID" value="NZ_JABEQK010000002.1"/>
</dbReference>
<organism evidence="2 3">
    <name type="scientific">Gluconacetobacter takamatsuzukensis</name>
    <dbReference type="NCBI Taxonomy" id="1286190"/>
    <lineage>
        <taxon>Bacteria</taxon>
        <taxon>Pseudomonadati</taxon>
        <taxon>Pseudomonadota</taxon>
        <taxon>Alphaproteobacteria</taxon>
        <taxon>Acetobacterales</taxon>
        <taxon>Acetobacteraceae</taxon>
        <taxon>Gluconacetobacter</taxon>
    </lineage>
</organism>
<evidence type="ECO:0000313" key="2">
    <source>
        <dbReference type="EMBL" id="MBB2204177.1"/>
    </source>
</evidence>
<evidence type="ECO:0000256" key="1">
    <source>
        <dbReference type="SAM" id="MobiDB-lite"/>
    </source>
</evidence>
<feature type="region of interest" description="Disordered" evidence="1">
    <location>
        <begin position="241"/>
        <end position="261"/>
    </location>
</feature>
<comment type="caution">
    <text evidence="2">The sequence shown here is derived from an EMBL/GenBank/DDBJ whole genome shotgun (WGS) entry which is preliminary data.</text>
</comment>
<keyword evidence="3" id="KW-1185">Reference proteome</keyword>
<gene>
    <name evidence="2" type="ORF">HLH27_03970</name>
</gene>
<evidence type="ECO:0000313" key="3">
    <source>
        <dbReference type="Proteomes" id="UP000540556"/>
    </source>
</evidence>
<accession>A0A7W4KC24</accession>
<dbReference type="Proteomes" id="UP000540556">
    <property type="component" value="Unassembled WGS sequence"/>
</dbReference>
<feature type="region of interest" description="Disordered" evidence="1">
    <location>
        <begin position="82"/>
        <end position="146"/>
    </location>
</feature>
<sequence>MMVRNGYKVRPTGLTTRNSGHMIFRIDDMRGQPRARIAAQDAPQALMLFWRRRGRQIMAESLPDPDPVATLRRNFDMARIRPDTAELPLPEPVRTAAQPAPRRPRTPRPVREATGQGQNDLFASPLPTAEPPAEPPKAEPPPPRRQVASLDAETLQLARVHYRGLQASDPADSYLYHITTDENAEAMLRDGLTMSRRHPLLLTERGGVPYWLSLVADDDDASEADIAVLRMKRFMIDDLIEDDPDSTRSSGSPSYFLTGNT</sequence>
<dbReference type="EMBL" id="JABEQK010000002">
    <property type="protein sequence ID" value="MBB2204177.1"/>
    <property type="molecule type" value="Genomic_DNA"/>
</dbReference>
<dbReference type="AlphaFoldDB" id="A0A7W4KC24"/>
<name>A0A7W4KC24_9PROT</name>
<proteinExistence type="predicted"/>
<protein>
    <submittedName>
        <fullName evidence="2">Uncharacterized protein</fullName>
    </submittedName>
</protein>
<reference evidence="2 3" key="1">
    <citation type="submission" date="2020-04" db="EMBL/GenBank/DDBJ databases">
        <title>Description of novel Gluconacetobacter.</title>
        <authorList>
            <person name="Sombolestani A."/>
        </authorList>
    </citation>
    <scope>NUCLEOTIDE SEQUENCE [LARGE SCALE GENOMIC DNA]</scope>
    <source>
        <strain evidence="2 3">LMG 27800</strain>
    </source>
</reference>